<dbReference type="Proteomes" id="UP000287224">
    <property type="component" value="Unassembled WGS sequence"/>
</dbReference>
<keyword evidence="2" id="KW-0472">Membrane</keyword>
<keyword evidence="4" id="KW-1185">Reference proteome</keyword>
<evidence type="ECO:0008006" key="5">
    <source>
        <dbReference type="Google" id="ProtNLM"/>
    </source>
</evidence>
<dbReference type="EMBL" id="BIFQ01000002">
    <property type="protein sequence ID" value="GCE08317.1"/>
    <property type="molecule type" value="Genomic_DNA"/>
</dbReference>
<feature type="transmembrane region" description="Helical" evidence="2">
    <location>
        <begin position="56"/>
        <end position="78"/>
    </location>
</feature>
<gene>
    <name evidence="3" type="ORF">KDAU_56460</name>
</gene>
<name>A0A401ZN62_9CHLR</name>
<feature type="compositionally biased region" description="Low complexity" evidence="1">
    <location>
        <begin position="87"/>
        <end position="104"/>
    </location>
</feature>
<accession>A0A401ZN62</accession>
<evidence type="ECO:0000313" key="4">
    <source>
        <dbReference type="Proteomes" id="UP000287224"/>
    </source>
</evidence>
<dbReference type="Gene3D" id="2.60.120.560">
    <property type="entry name" value="Exo-inulinase, domain 1"/>
    <property type="match status" value="1"/>
</dbReference>
<feature type="region of interest" description="Disordered" evidence="1">
    <location>
        <begin position="87"/>
        <end position="107"/>
    </location>
</feature>
<keyword evidence="2" id="KW-0812">Transmembrane</keyword>
<proteinExistence type="predicted"/>
<organism evidence="3 4">
    <name type="scientific">Dictyobacter aurantiacus</name>
    <dbReference type="NCBI Taxonomy" id="1936993"/>
    <lineage>
        <taxon>Bacteria</taxon>
        <taxon>Bacillati</taxon>
        <taxon>Chloroflexota</taxon>
        <taxon>Ktedonobacteria</taxon>
        <taxon>Ktedonobacterales</taxon>
        <taxon>Dictyobacteraceae</taxon>
        <taxon>Dictyobacter</taxon>
    </lineage>
</organism>
<keyword evidence="2" id="KW-1133">Transmembrane helix</keyword>
<evidence type="ECO:0000313" key="3">
    <source>
        <dbReference type="EMBL" id="GCE08317.1"/>
    </source>
</evidence>
<reference evidence="4" key="1">
    <citation type="submission" date="2018-12" db="EMBL/GenBank/DDBJ databases">
        <title>Tengunoibacter tsumagoiensis gen. nov., sp. nov., Dictyobacter kobayashii sp. nov., D. alpinus sp. nov., and D. joshuensis sp. nov. and description of Dictyobacteraceae fam. nov. within the order Ktedonobacterales isolated from Tengu-no-mugimeshi.</title>
        <authorList>
            <person name="Wang C.M."/>
            <person name="Zheng Y."/>
            <person name="Sakai Y."/>
            <person name="Toyoda A."/>
            <person name="Minakuchi Y."/>
            <person name="Abe K."/>
            <person name="Yokota A."/>
            <person name="Yabe S."/>
        </authorList>
    </citation>
    <scope>NUCLEOTIDE SEQUENCE [LARGE SCALE GENOMIC DNA]</scope>
    <source>
        <strain evidence="4">S-27</strain>
    </source>
</reference>
<sequence length="313" mass="33198">MPAGSQPPATGTTSYYNSPGPYPPLSVYGQPGQPQPPIGYPPYMAPGAPKKRINPLFIALGIVLVVMVVLCGVLAYNLNAALTPVSRTTPTNTITSTPTALPTPTGKPIIDDNFGDNKNNWDLFQRSGYGASIDQHLLVMSEGNGKTFLEHIPGAQAMTDFQIDMTYILQNGDQAYVGVLFRRQSGAGNQKLRGYVLMIAPGSGRYFIRKIVDPSAGNPSDTVNATINLASGILDDPVPLNRSIQTTLTIQGTRMTFYVNGKQITTCDDNSSTSPYDTGSVDLLLQGSGSGTPARLELSHVALYDNGSGGPSI</sequence>
<protein>
    <recommendedName>
        <fullName evidence="5">3-keto-disaccharide hydrolase domain-containing protein</fullName>
    </recommendedName>
</protein>
<comment type="caution">
    <text evidence="3">The sequence shown here is derived from an EMBL/GenBank/DDBJ whole genome shotgun (WGS) entry which is preliminary data.</text>
</comment>
<dbReference type="AlphaFoldDB" id="A0A401ZN62"/>
<evidence type="ECO:0000256" key="2">
    <source>
        <dbReference type="SAM" id="Phobius"/>
    </source>
</evidence>
<evidence type="ECO:0000256" key="1">
    <source>
        <dbReference type="SAM" id="MobiDB-lite"/>
    </source>
</evidence>